<reference evidence="1 2" key="1">
    <citation type="submission" date="2021-01" db="EMBL/GenBank/DDBJ databases">
        <title>Whole genome shotgun sequence of Planotetraspora mira NBRC 15435.</title>
        <authorList>
            <person name="Komaki H."/>
            <person name="Tamura T."/>
        </authorList>
    </citation>
    <scope>NUCLEOTIDE SEQUENCE [LARGE SCALE GENOMIC DNA]</scope>
    <source>
        <strain evidence="1 2">NBRC 15435</strain>
    </source>
</reference>
<dbReference type="EMBL" id="BOOO01000015">
    <property type="protein sequence ID" value="GII29596.1"/>
    <property type="molecule type" value="Genomic_DNA"/>
</dbReference>
<protein>
    <submittedName>
        <fullName evidence="1">Uncharacterized protein</fullName>
    </submittedName>
</protein>
<proteinExistence type="predicted"/>
<accession>A0A8J3TPF0</accession>
<sequence length="635" mass="68776">MTEFVGLRPDGARELCTAMGDVLQQISPLKSALSSGISEAGSDYPSTARHADVLDRSGTFLTDSRRDLTWRVQTIGSVPGNTRTQDGYRTATFAFDNPEQARKAGADAGAKLKSAWDAYDKDPSGANWDAIMEALGAANATGDPEYSAGFLNGLTPEGARGVLVQWMERNKDPRGVGLTPEELEDFKKEMGPFIQAFTTADAAGLAPGMHKFIVESGGPDLITAMLAAAPQSKQFLLDAGQYLLWAATVNGVGGTRNWRLRWFLQAFSENPAVLQELLAKDPKNAELLLRPEVRYDSTPEVQALLVKTLEGVLDPATGTDAQRRAAFYNLTKVYANPVVWNDLNGRPDLKKVFVTALQRELNDPVAGKTVFQEVADIFAHSGKPPVILKDEQVNHIFTEHLVKYLPEISGLQAWRHDKDLASLNPGAGWDGKLSEDELATLIAGTFQRDEGRATVMAEFRKYLNTLDVGGGNLNDPADREKFTLAMATASGLGGLMVSGVHLLDTNAEDRRKLLVQVALMPVDAVVGRVLEPVGEIGGPGMSKLEDLITKDLDKDEGGWFSGLPVIGGWFKHGNEDGEASALAESLAKEQIDRYNQRLVDAGKPPLSKTDEVLLANAIEGFYFEPIVDALKQRGG</sequence>
<organism evidence="1 2">
    <name type="scientific">Planotetraspora mira</name>
    <dbReference type="NCBI Taxonomy" id="58121"/>
    <lineage>
        <taxon>Bacteria</taxon>
        <taxon>Bacillati</taxon>
        <taxon>Actinomycetota</taxon>
        <taxon>Actinomycetes</taxon>
        <taxon>Streptosporangiales</taxon>
        <taxon>Streptosporangiaceae</taxon>
        <taxon>Planotetraspora</taxon>
    </lineage>
</organism>
<evidence type="ECO:0000313" key="2">
    <source>
        <dbReference type="Proteomes" id="UP000650628"/>
    </source>
</evidence>
<gene>
    <name evidence="1" type="ORF">Pmi06nite_30380</name>
</gene>
<dbReference type="AlphaFoldDB" id="A0A8J3TPF0"/>
<keyword evidence="2" id="KW-1185">Reference proteome</keyword>
<name>A0A8J3TPF0_9ACTN</name>
<comment type="caution">
    <text evidence="1">The sequence shown here is derived from an EMBL/GenBank/DDBJ whole genome shotgun (WGS) entry which is preliminary data.</text>
</comment>
<dbReference type="RefSeq" id="WP_203953566.1">
    <property type="nucleotide sequence ID" value="NZ_BOOO01000015.1"/>
</dbReference>
<dbReference type="Proteomes" id="UP000650628">
    <property type="component" value="Unassembled WGS sequence"/>
</dbReference>
<evidence type="ECO:0000313" key="1">
    <source>
        <dbReference type="EMBL" id="GII29596.1"/>
    </source>
</evidence>